<evidence type="ECO:0000256" key="1">
    <source>
        <dbReference type="SAM" id="Phobius"/>
    </source>
</evidence>
<dbReference type="AlphaFoldDB" id="A0A8H7PLZ6"/>
<evidence type="ECO:0000313" key="3">
    <source>
        <dbReference type="Proteomes" id="UP000654370"/>
    </source>
</evidence>
<keyword evidence="1" id="KW-1133">Transmembrane helix</keyword>
<protein>
    <submittedName>
        <fullName evidence="2">Uncharacterized protein</fullName>
    </submittedName>
</protein>
<dbReference type="OrthoDB" id="2394086at2759"/>
<gene>
    <name evidence="2" type="ORF">INT43_005742</name>
</gene>
<dbReference type="EMBL" id="JAEPQZ010000010">
    <property type="protein sequence ID" value="KAG2176502.1"/>
    <property type="molecule type" value="Genomic_DNA"/>
</dbReference>
<feature type="transmembrane region" description="Helical" evidence="1">
    <location>
        <begin position="70"/>
        <end position="90"/>
    </location>
</feature>
<keyword evidence="1" id="KW-0472">Membrane</keyword>
<keyword evidence="1" id="KW-0812">Transmembrane</keyword>
<keyword evidence="3" id="KW-1185">Reference proteome</keyword>
<name>A0A8H7PLZ6_MORIS</name>
<sequence length="272" mass="31310">MPSDVSNLLATTITIAVQATEVAEPVYFTQDNGSFPASKDKQLVDNNTMSGSIDKTLGPRPLDGSQVYHFYLPIACGIIAIIYMLVWMWSYHRSWWSERRDIRSRLEHWRNHVHLGHSSKHISRRLHQWPRQVMDASRRKEKSNSLYTVQDNFLEKDGKADYSVYAGDIIYVEQQAGFSLNPPLHTIKHHRSLHDKHGWRRHKNREKPWVSYDLRHTYPATLTATAADHKKLQPDIAEVDTRSPKPLFEPACKSMSGCSSSSTVCELNMENL</sequence>
<organism evidence="2 3">
    <name type="scientific">Mortierella isabellina</name>
    <name type="common">Filamentous fungus</name>
    <name type="synonym">Umbelopsis isabellina</name>
    <dbReference type="NCBI Taxonomy" id="91625"/>
    <lineage>
        <taxon>Eukaryota</taxon>
        <taxon>Fungi</taxon>
        <taxon>Fungi incertae sedis</taxon>
        <taxon>Mucoromycota</taxon>
        <taxon>Mucoromycotina</taxon>
        <taxon>Umbelopsidomycetes</taxon>
        <taxon>Umbelopsidales</taxon>
        <taxon>Umbelopsidaceae</taxon>
        <taxon>Umbelopsis</taxon>
    </lineage>
</organism>
<comment type="caution">
    <text evidence="2">The sequence shown here is derived from an EMBL/GenBank/DDBJ whole genome shotgun (WGS) entry which is preliminary data.</text>
</comment>
<evidence type="ECO:0000313" key="2">
    <source>
        <dbReference type="EMBL" id="KAG2176502.1"/>
    </source>
</evidence>
<proteinExistence type="predicted"/>
<accession>A0A8H7PLZ6</accession>
<reference evidence="2" key="1">
    <citation type="submission" date="2020-12" db="EMBL/GenBank/DDBJ databases">
        <title>Metabolic potential, ecology and presence of endohyphal bacteria is reflected in genomic diversity of Mucoromycotina.</title>
        <authorList>
            <person name="Muszewska A."/>
            <person name="Okrasinska A."/>
            <person name="Steczkiewicz K."/>
            <person name="Drgas O."/>
            <person name="Orlowska M."/>
            <person name="Perlinska-Lenart U."/>
            <person name="Aleksandrzak-Piekarczyk T."/>
            <person name="Szatraj K."/>
            <person name="Zielenkiewicz U."/>
            <person name="Pilsyk S."/>
            <person name="Malc E."/>
            <person name="Mieczkowski P."/>
            <person name="Kruszewska J.S."/>
            <person name="Biernat P."/>
            <person name="Pawlowska J."/>
        </authorList>
    </citation>
    <scope>NUCLEOTIDE SEQUENCE</scope>
    <source>
        <strain evidence="2">WA0000067209</strain>
    </source>
</reference>
<dbReference type="Proteomes" id="UP000654370">
    <property type="component" value="Unassembled WGS sequence"/>
</dbReference>